<proteinExistence type="predicted"/>
<comment type="caution">
    <text evidence="1">The sequence shown here is derived from an EMBL/GenBank/DDBJ whole genome shotgun (WGS) entry which is preliminary data.</text>
</comment>
<reference evidence="1" key="1">
    <citation type="journal article" date="2022" name="bioRxiv">
        <title>Sequencing and chromosome-scale assembly of the giantPleurodeles waltlgenome.</title>
        <authorList>
            <person name="Brown T."/>
            <person name="Elewa A."/>
            <person name="Iarovenko S."/>
            <person name="Subramanian E."/>
            <person name="Araus A.J."/>
            <person name="Petzold A."/>
            <person name="Susuki M."/>
            <person name="Suzuki K.-i.T."/>
            <person name="Hayashi T."/>
            <person name="Toyoda A."/>
            <person name="Oliveira C."/>
            <person name="Osipova E."/>
            <person name="Leigh N.D."/>
            <person name="Simon A."/>
            <person name="Yun M.H."/>
        </authorList>
    </citation>
    <scope>NUCLEOTIDE SEQUENCE</scope>
    <source>
        <strain evidence="1">20211129_DDA</strain>
        <tissue evidence="1">Liver</tissue>
    </source>
</reference>
<sequence length="104" mass="11600">MKWPLAPPHGSQCSCLGFCYCPAHLQLIDQVQGWWEGRLYSPPDLRRPMLTLKVVQTRPTSQGCSVAPVTKRGHAPYHCSTDARGVIEATRPVVHLCCDPWVTC</sequence>
<name>A0AAV7RBH9_PLEWA</name>
<evidence type="ECO:0000313" key="1">
    <source>
        <dbReference type="EMBL" id="KAJ1149505.1"/>
    </source>
</evidence>
<organism evidence="1 2">
    <name type="scientific">Pleurodeles waltl</name>
    <name type="common">Iberian ribbed newt</name>
    <dbReference type="NCBI Taxonomy" id="8319"/>
    <lineage>
        <taxon>Eukaryota</taxon>
        <taxon>Metazoa</taxon>
        <taxon>Chordata</taxon>
        <taxon>Craniata</taxon>
        <taxon>Vertebrata</taxon>
        <taxon>Euteleostomi</taxon>
        <taxon>Amphibia</taxon>
        <taxon>Batrachia</taxon>
        <taxon>Caudata</taxon>
        <taxon>Salamandroidea</taxon>
        <taxon>Salamandridae</taxon>
        <taxon>Pleurodelinae</taxon>
        <taxon>Pleurodeles</taxon>
    </lineage>
</organism>
<dbReference type="AlphaFoldDB" id="A0AAV7RBH9"/>
<dbReference type="Proteomes" id="UP001066276">
    <property type="component" value="Chromosome 5"/>
</dbReference>
<evidence type="ECO:0000313" key="2">
    <source>
        <dbReference type="Proteomes" id="UP001066276"/>
    </source>
</evidence>
<keyword evidence="2" id="KW-1185">Reference proteome</keyword>
<protein>
    <submittedName>
        <fullName evidence="1">Uncharacterized protein</fullName>
    </submittedName>
</protein>
<accession>A0AAV7RBH9</accession>
<dbReference type="EMBL" id="JANPWB010000009">
    <property type="protein sequence ID" value="KAJ1149505.1"/>
    <property type="molecule type" value="Genomic_DNA"/>
</dbReference>
<gene>
    <name evidence="1" type="ORF">NDU88_002312</name>
</gene>